<accession>A0ABW0SJG9</accession>
<reference evidence="3" key="1">
    <citation type="journal article" date="2019" name="Int. J. Syst. Evol. Microbiol.">
        <title>The Global Catalogue of Microorganisms (GCM) 10K type strain sequencing project: providing services to taxonomists for standard genome sequencing and annotation.</title>
        <authorList>
            <consortium name="The Broad Institute Genomics Platform"/>
            <consortium name="The Broad Institute Genome Sequencing Center for Infectious Disease"/>
            <person name="Wu L."/>
            <person name="Ma J."/>
        </authorList>
    </citation>
    <scope>NUCLEOTIDE SEQUENCE [LARGE SCALE GENOMIC DNA]</scope>
    <source>
        <strain evidence="3">KACC 11407</strain>
    </source>
</reference>
<evidence type="ECO:0000313" key="3">
    <source>
        <dbReference type="Proteomes" id="UP001596036"/>
    </source>
</evidence>
<gene>
    <name evidence="2" type="ORF">ACFPN1_03305</name>
</gene>
<dbReference type="SUPFAM" id="SSF52402">
    <property type="entry name" value="Adenine nucleotide alpha hydrolases-like"/>
    <property type="match status" value="1"/>
</dbReference>
<dbReference type="InterPro" id="IPR014729">
    <property type="entry name" value="Rossmann-like_a/b/a_fold"/>
</dbReference>
<feature type="domain" description="Asparagine synthetase" evidence="1">
    <location>
        <begin position="150"/>
        <end position="429"/>
    </location>
</feature>
<protein>
    <submittedName>
        <fullName evidence="2">Asparagine synthase-related protein</fullName>
    </submittedName>
</protein>
<dbReference type="EMBL" id="JBHSNM010000001">
    <property type="protein sequence ID" value="MFC5569094.1"/>
    <property type="molecule type" value="Genomic_DNA"/>
</dbReference>
<dbReference type="RefSeq" id="WP_386752961.1">
    <property type="nucleotide sequence ID" value="NZ_JBHSNM010000001.1"/>
</dbReference>
<keyword evidence="3" id="KW-1185">Reference proteome</keyword>
<evidence type="ECO:0000313" key="2">
    <source>
        <dbReference type="EMBL" id="MFC5569094.1"/>
    </source>
</evidence>
<proteinExistence type="predicted"/>
<organism evidence="2 3">
    <name type="scientific">Lysobacter yangpyeongensis</name>
    <dbReference type="NCBI Taxonomy" id="346182"/>
    <lineage>
        <taxon>Bacteria</taxon>
        <taxon>Pseudomonadati</taxon>
        <taxon>Pseudomonadota</taxon>
        <taxon>Gammaproteobacteria</taxon>
        <taxon>Lysobacterales</taxon>
        <taxon>Lysobacteraceae</taxon>
        <taxon>Lysobacter</taxon>
    </lineage>
</organism>
<dbReference type="Gene3D" id="3.40.50.620">
    <property type="entry name" value="HUPs"/>
    <property type="match status" value="1"/>
</dbReference>
<dbReference type="Proteomes" id="UP001596036">
    <property type="component" value="Unassembled WGS sequence"/>
</dbReference>
<dbReference type="Pfam" id="PF00733">
    <property type="entry name" value="Asn_synthase"/>
    <property type="match status" value="1"/>
</dbReference>
<sequence length="497" mass="55642">MHANFHDPAATAFPGDAAASAVPSATEPARSSRGRLQILMSPYYGGSDFSMLEHGPARRIDRTSIADLLRNAFVYPPHSVYEDVKVVTYGFSPAQDMHGRPEFHYRFRDADKNRRARRDGLDWVGQYHRLLCAALARSCHEIRMPWLLQSGGKDSTPLAIAASEVRPETTCITYLGGTEENEVASASFVARKLGLRHETLVCDPARAYDRYLAIVPRMPLLTADFALLSYVDLVTQIARAGGDGVIDGMGSDSYFGLSVDRTHRMLSTLARGWRLPAFLGTLPLVERNFALCYVLATLQMERIERAFPGSRFTDAEVDELFGSDISARSRQRLDLYQEELASAHTVDEWFAIAMSLAGSAGGFAKGLLSSSALSMRPAYPFCDNELRDWVYREVPRELLVDPITKANKVLVREHIATRFDELPYVARKGSFRFDLCGLARTRFELVHDLSTHVRHILPGATQWLERNRGRLDNKYHASKFYLLAVVMPWLEHHGSGG</sequence>
<name>A0ABW0SJG9_9GAMM</name>
<dbReference type="InterPro" id="IPR001962">
    <property type="entry name" value="Asn_synthase"/>
</dbReference>
<evidence type="ECO:0000259" key="1">
    <source>
        <dbReference type="Pfam" id="PF00733"/>
    </source>
</evidence>
<comment type="caution">
    <text evidence="2">The sequence shown here is derived from an EMBL/GenBank/DDBJ whole genome shotgun (WGS) entry which is preliminary data.</text>
</comment>